<gene>
    <name evidence="2" type="ORF">HGRIS_007873</name>
</gene>
<evidence type="ECO:0000256" key="1">
    <source>
        <dbReference type="SAM" id="MobiDB-lite"/>
    </source>
</evidence>
<accession>A0ABR3J6K7</accession>
<feature type="compositionally biased region" description="Low complexity" evidence="1">
    <location>
        <begin position="48"/>
        <end position="63"/>
    </location>
</feature>
<evidence type="ECO:0008006" key="4">
    <source>
        <dbReference type="Google" id="ProtNLM"/>
    </source>
</evidence>
<dbReference type="PANTHER" id="PTHR37015">
    <property type="entry name" value="REVERSE TRANSCRIPTASE DOMAIN-CONTAINING PROTEIN"/>
    <property type="match status" value="1"/>
</dbReference>
<evidence type="ECO:0000313" key="2">
    <source>
        <dbReference type="EMBL" id="KAL0951137.1"/>
    </source>
</evidence>
<name>A0ABR3J6K7_9AGAR</name>
<evidence type="ECO:0000313" key="3">
    <source>
        <dbReference type="Proteomes" id="UP001556367"/>
    </source>
</evidence>
<dbReference type="EMBL" id="JASNQZ010000011">
    <property type="protein sequence ID" value="KAL0951137.1"/>
    <property type="molecule type" value="Genomic_DNA"/>
</dbReference>
<comment type="caution">
    <text evidence="2">The sequence shown here is derived from an EMBL/GenBank/DDBJ whole genome shotgun (WGS) entry which is preliminary data.</text>
</comment>
<protein>
    <recommendedName>
        <fullName evidence="4">Reverse transcriptase domain-containing protein</fullName>
    </recommendedName>
</protein>
<feature type="region of interest" description="Disordered" evidence="1">
    <location>
        <begin position="1"/>
        <end position="63"/>
    </location>
</feature>
<sequence>MSTLRSRGAHHLCSLKPFQTSMARGRGGRGGRGGRNGRARRPTERDNSGASAANTSSSQTSMSPAFGRTLQFITTMKLQELEKQRLAYIKHSSVLDEAEKAVDPIQKVEILLKGVRGWAGSGGINNDLVGGKLDLSNLDIWIQQSKKDPSFSKDIVRGWAETLESHLRHNQTRFDFAKLFGNLFNEWISSGDSVTAAPSSDDNKPDATSSESFVEVGRKEMLEQKERLQSIIFEPAVVDADSIRTYLDNLFSSDDSKRILKDVKEQLDEFSTDLSTRTFQSSDVQWAIQSVLAADLMNEEKRTTLKEFSSNKLIMDELASVLNMRLAGLSSWSWPEEGLTVEMKRGLNGKYRAFTDPDIVDVLLLQLLGILWQIEIKRVFQMIYSSSAWKPSIAPLSKSERERQRRFLGTGVDDRNIESYRSGIRARNFVAGQLATNVSSRSTYDDDNADEDATAELSAVQVKQQLIHMMSTDCHLNTALHGSHTVVRSDLEWFGPSLPHDSIFTVLSFFGISQQWLDFFKTFLRAPTRFKEEPATALRIRERGTPISYALSAMFGEAVLFVMDFAVNQKADGLFLYRIHDDLWLWDAKQARCEVAWEAMSEYATLVGLKFNEEKTGSACVKGTLSPKLPTGHVRWGFLRFDSDEARFIIDQAEVDVHIAELRRQLNATKSIFGWVNAYNKYMAFFRRNFGGRPPECFGRVLIDDMVDTFARIQRELFPDGASTGGAVGHLRSIINTRFGMDGIPEGYFYFPIAHGGLELRNPMIEVFALWSHDDDDDPREAFTKGIEADQDMYKILKANWDTAPASGSRWETEPDGSWTKGSSSKSGEFMSYEQYTAHRERTLGSWAARYEELMSVPPPITVKMTPALSASAGSLSASWGLDYYPAWVVALYGEELLKKFGTLEVVDPNLIPVGMVQLFKTSRMKWEQ</sequence>
<reference evidence="3" key="1">
    <citation type="submission" date="2024-06" db="EMBL/GenBank/DDBJ databases">
        <title>Multi-omics analyses provide insights into the biosynthesis of the anticancer antibiotic pleurotin in Hohenbuehelia grisea.</title>
        <authorList>
            <person name="Weaver J.A."/>
            <person name="Alberti F."/>
        </authorList>
    </citation>
    <scope>NUCLEOTIDE SEQUENCE [LARGE SCALE GENOMIC DNA]</scope>
    <source>
        <strain evidence="3">T-177</strain>
    </source>
</reference>
<dbReference type="PANTHER" id="PTHR37015:SF2">
    <property type="entry name" value="REVERSE TRANSCRIPTASE DOMAIN-CONTAINING PROTEIN"/>
    <property type="match status" value="1"/>
</dbReference>
<organism evidence="2 3">
    <name type="scientific">Hohenbuehelia grisea</name>
    <dbReference type="NCBI Taxonomy" id="104357"/>
    <lineage>
        <taxon>Eukaryota</taxon>
        <taxon>Fungi</taxon>
        <taxon>Dikarya</taxon>
        <taxon>Basidiomycota</taxon>
        <taxon>Agaricomycotina</taxon>
        <taxon>Agaricomycetes</taxon>
        <taxon>Agaricomycetidae</taxon>
        <taxon>Agaricales</taxon>
        <taxon>Pleurotineae</taxon>
        <taxon>Pleurotaceae</taxon>
        <taxon>Hohenbuehelia</taxon>
    </lineage>
</organism>
<dbReference type="Proteomes" id="UP001556367">
    <property type="component" value="Unassembled WGS sequence"/>
</dbReference>
<proteinExistence type="predicted"/>
<keyword evidence="3" id="KW-1185">Reference proteome</keyword>